<dbReference type="EMBL" id="FMMM01000048">
    <property type="protein sequence ID" value="SCQ20930.1"/>
    <property type="molecule type" value="Genomic_DNA"/>
</dbReference>
<comment type="similarity">
    <text evidence="1">Belongs to the sigma-70 factor family. ECF subfamily.</text>
</comment>
<accession>A0A1D3UL96</accession>
<dbReference type="InterPro" id="IPR007627">
    <property type="entry name" value="RNA_pol_sigma70_r2"/>
</dbReference>
<evidence type="ECO:0000256" key="2">
    <source>
        <dbReference type="ARBA" id="ARBA00023015"/>
    </source>
</evidence>
<evidence type="ECO:0000313" key="9">
    <source>
        <dbReference type="Proteomes" id="UP000182057"/>
    </source>
</evidence>
<feature type="domain" description="RNA polymerase sigma-70 region 2" evidence="5">
    <location>
        <begin position="21"/>
        <end position="85"/>
    </location>
</feature>
<evidence type="ECO:0000313" key="8">
    <source>
        <dbReference type="EMBL" id="SCQ20930.1"/>
    </source>
</evidence>
<dbReference type="Pfam" id="PF04542">
    <property type="entry name" value="Sigma70_r2"/>
    <property type="match status" value="1"/>
</dbReference>
<keyword evidence="3" id="KW-0731">Sigma factor</keyword>
<dbReference type="InterPro" id="IPR039425">
    <property type="entry name" value="RNA_pol_sigma-70-like"/>
</dbReference>
<dbReference type="InterPro" id="IPR013325">
    <property type="entry name" value="RNA_pol_sigma_r2"/>
</dbReference>
<dbReference type="Gene3D" id="1.10.1740.10">
    <property type="match status" value="1"/>
</dbReference>
<dbReference type="InterPro" id="IPR014327">
    <property type="entry name" value="RNA_pol_sigma70_bacteroid"/>
</dbReference>
<dbReference type="InterPro" id="IPR036388">
    <property type="entry name" value="WH-like_DNA-bd_sf"/>
</dbReference>
<dbReference type="GO" id="GO:0003677">
    <property type="term" value="F:DNA binding"/>
    <property type="evidence" value="ECO:0007669"/>
    <property type="project" value="InterPro"/>
</dbReference>
<evidence type="ECO:0000259" key="6">
    <source>
        <dbReference type="Pfam" id="PF08281"/>
    </source>
</evidence>
<dbReference type="NCBIfam" id="TIGR02937">
    <property type="entry name" value="sigma70-ECF"/>
    <property type="match status" value="1"/>
</dbReference>
<dbReference type="GO" id="GO:0006352">
    <property type="term" value="P:DNA-templated transcription initiation"/>
    <property type="evidence" value="ECO:0007669"/>
    <property type="project" value="InterPro"/>
</dbReference>
<dbReference type="SUPFAM" id="SSF88659">
    <property type="entry name" value="Sigma3 and sigma4 domains of RNA polymerase sigma factors"/>
    <property type="match status" value="1"/>
</dbReference>
<feature type="domain" description="RNA polymerase sigma factor 70 region 4 type 2" evidence="6">
    <location>
        <begin position="128"/>
        <end position="176"/>
    </location>
</feature>
<dbReference type="NCBIfam" id="TIGR02985">
    <property type="entry name" value="Sig70_bacteroi1"/>
    <property type="match status" value="1"/>
</dbReference>
<dbReference type="PANTHER" id="PTHR43133">
    <property type="entry name" value="RNA POLYMERASE ECF-TYPE SIGMA FACTO"/>
    <property type="match status" value="1"/>
</dbReference>
<dbReference type="RefSeq" id="WP_014224759.1">
    <property type="nucleotide sequence ID" value="NZ_CAJPTF010000028.1"/>
</dbReference>
<gene>
    <name evidence="8" type="primary">sigW_3</name>
    <name evidence="7" type="ORF">CLI86_05205</name>
    <name evidence="8" type="ORF">TFUB20_01191</name>
</gene>
<evidence type="ECO:0000313" key="10">
    <source>
        <dbReference type="Proteomes" id="UP000219259"/>
    </source>
</evidence>
<dbReference type="OrthoDB" id="9782991at2"/>
<dbReference type="InterPro" id="IPR014284">
    <property type="entry name" value="RNA_pol_sigma-70_dom"/>
</dbReference>
<keyword evidence="2" id="KW-0805">Transcription regulation</keyword>
<dbReference type="Proteomes" id="UP000219259">
    <property type="component" value="Unassembled WGS sequence"/>
</dbReference>
<protein>
    <submittedName>
        <fullName evidence="8">ECF RNA polymerase sigma factor SigW</fullName>
    </submittedName>
    <submittedName>
        <fullName evidence="7">RNA polymerase sigma-70 factor</fullName>
    </submittedName>
</protein>
<dbReference type="EMBL" id="NSLJ01000010">
    <property type="protein sequence ID" value="PDP44070.1"/>
    <property type="molecule type" value="Genomic_DNA"/>
</dbReference>
<dbReference type="PANTHER" id="PTHR43133:SF46">
    <property type="entry name" value="RNA POLYMERASE SIGMA-70 FACTOR ECF SUBFAMILY"/>
    <property type="match status" value="1"/>
</dbReference>
<keyword evidence="4" id="KW-0804">Transcription</keyword>
<dbReference type="Proteomes" id="UP000182057">
    <property type="component" value="Unassembled WGS sequence"/>
</dbReference>
<reference evidence="7 10" key="2">
    <citation type="submission" date="2017-09" db="EMBL/GenBank/DDBJ databases">
        <title>Phase variable restriction modification systems are present in the genome sequences of periodontal pathogens Prevotella intermedia, Tannerella forsythia and Porphyromonas gingivalis.</title>
        <authorList>
            <person name="Haigh R.D."/>
            <person name="Crawford L."/>
            <person name="Ralph J."/>
            <person name="Wanford J."/>
            <person name="Vartoukian S.R."/>
            <person name="Hijazib K."/>
            <person name="Wade W."/>
            <person name="Oggioni M.R."/>
        </authorList>
    </citation>
    <scope>NUCLEOTIDE SEQUENCE [LARGE SCALE GENOMIC DNA]</scope>
    <source>
        <strain evidence="7 10">WW11663</strain>
    </source>
</reference>
<evidence type="ECO:0000313" key="7">
    <source>
        <dbReference type="EMBL" id="PDP44070.1"/>
    </source>
</evidence>
<proteinExistence type="inferred from homology"/>
<evidence type="ECO:0000259" key="5">
    <source>
        <dbReference type="Pfam" id="PF04542"/>
    </source>
</evidence>
<dbReference type="InterPro" id="IPR013249">
    <property type="entry name" value="RNA_pol_sigma70_r4_t2"/>
</dbReference>
<evidence type="ECO:0000256" key="1">
    <source>
        <dbReference type="ARBA" id="ARBA00010641"/>
    </source>
</evidence>
<name>A0A1D3UL96_TANFO</name>
<dbReference type="SUPFAM" id="SSF88946">
    <property type="entry name" value="Sigma2 domain of RNA polymerase sigma factors"/>
    <property type="match status" value="1"/>
</dbReference>
<dbReference type="Pfam" id="PF08281">
    <property type="entry name" value="Sigma70_r4_2"/>
    <property type="match status" value="1"/>
</dbReference>
<dbReference type="GO" id="GO:0016987">
    <property type="term" value="F:sigma factor activity"/>
    <property type="evidence" value="ECO:0007669"/>
    <property type="project" value="UniProtKB-KW"/>
</dbReference>
<dbReference type="AlphaFoldDB" id="A0A1D3UL96"/>
<organism evidence="8 9">
    <name type="scientific">Tannerella forsythia</name>
    <name type="common">Bacteroides forsythus</name>
    <dbReference type="NCBI Taxonomy" id="28112"/>
    <lineage>
        <taxon>Bacteria</taxon>
        <taxon>Pseudomonadati</taxon>
        <taxon>Bacteroidota</taxon>
        <taxon>Bacteroidia</taxon>
        <taxon>Bacteroidales</taxon>
        <taxon>Tannerellaceae</taxon>
        <taxon>Tannerella</taxon>
    </lineage>
</organism>
<evidence type="ECO:0000256" key="4">
    <source>
        <dbReference type="ARBA" id="ARBA00023163"/>
    </source>
</evidence>
<dbReference type="Gene3D" id="1.10.10.10">
    <property type="entry name" value="Winged helix-like DNA-binding domain superfamily/Winged helix DNA-binding domain"/>
    <property type="match status" value="1"/>
</dbReference>
<evidence type="ECO:0000256" key="3">
    <source>
        <dbReference type="ARBA" id="ARBA00023082"/>
    </source>
</evidence>
<dbReference type="OMA" id="WEYRTRI"/>
<reference evidence="8 9" key="1">
    <citation type="submission" date="2016-09" db="EMBL/GenBank/DDBJ databases">
        <authorList>
            <person name="Capua I."/>
            <person name="De Benedictis P."/>
            <person name="Joannis T."/>
            <person name="Lombin L.H."/>
            <person name="Cattoli G."/>
        </authorList>
    </citation>
    <scope>NUCLEOTIDE SEQUENCE [LARGE SCALE GENOMIC DNA]</scope>
    <source>
        <strain evidence="8 9">UB20</strain>
    </source>
</reference>
<sequence>MEEQMLFHKIRQGDIASFEQLYKKYHPSIYAFCKRLIYDDEKAKDLVQECFIIFWEHRNRILNPEAAYTYMFRTIRHLCLRQIHRDTVQKNFSNIEMAFLQELEISYYDASQQNILDDMNFKELNTKYEETIDKLPKQCQTIFKMSRNSGMRNEDIARQLNLSVRTVENQLYRGIKIIRKSLEAYRYLLTFLFIIINL</sequence>
<dbReference type="InterPro" id="IPR013324">
    <property type="entry name" value="RNA_pol_sigma_r3/r4-like"/>
</dbReference>